<dbReference type="RefSeq" id="WP_380082338.1">
    <property type="nucleotide sequence ID" value="NZ_JBHSWD010000001.1"/>
</dbReference>
<accession>A0ABW1YBH4</accession>
<dbReference type="Gene3D" id="3.30.830.10">
    <property type="entry name" value="Metalloenzyme, LuxS/M16 peptidase-like"/>
    <property type="match status" value="2"/>
</dbReference>
<dbReference type="PANTHER" id="PTHR43016">
    <property type="entry name" value="PRESEQUENCE PROTEASE"/>
    <property type="match status" value="1"/>
</dbReference>
<feature type="domain" description="Peptidase M16 N-terminal" evidence="2">
    <location>
        <begin position="62"/>
        <end position="141"/>
    </location>
</feature>
<evidence type="ECO:0000259" key="2">
    <source>
        <dbReference type="Pfam" id="PF00675"/>
    </source>
</evidence>
<dbReference type="InterPro" id="IPR011765">
    <property type="entry name" value="Pept_M16_N"/>
</dbReference>
<organism evidence="4 5">
    <name type="scientific">Deinococcus lacus</name>
    <dbReference type="NCBI Taxonomy" id="392561"/>
    <lineage>
        <taxon>Bacteria</taxon>
        <taxon>Thermotogati</taxon>
        <taxon>Deinococcota</taxon>
        <taxon>Deinococci</taxon>
        <taxon>Deinococcales</taxon>
        <taxon>Deinococcaceae</taxon>
        <taxon>Deinococcus</taxon>
    </lineage>
</organism>
<dbReference type="InterPro" id="IPR007863">
    <property type="entry name" value="Peptidase_M16_C"/>
</dbReference>
<dbReference type="Pfam" id="PF05193">
    <property type="entry name" value="Peptidase_M16_C"/>
    <property type="match status" value="1"/>
</dbReference>
<evidence type="ECO:0000313" key="5">
    <source>
        <dbReference type="Proteomes" id="UP001596297"/>
    </source>
</evidence>
<dbReference type="EMBL" id="JBHSWD010000001">
    <property type="protein sequence ID" value="MFC6591336.1"/>
    <property type="molecule type" value="Genomic_DNA"/>
</dbReference>
<proteinExistence type="predicted"/>
<dbReference type="SUPFAM" id="SSF63411">
    <property type="entry name" value="LuxS/MPP-like metallohydrolase"/>
    <property type="match status" value="2"/>
</dbReference>
<feature type="region of interest" description="Disordered" evidence="1">
    <location>
        <begin position="466"/>
        <end position="486"/>
    </location>
</feature>
<protein>
    <submittedName>
        <fullName evidence="4">Insulinase family protein</fullName>
    </submittedName>
</protein>
<sequence length="486" mass="53539">MTPTLPRPGDRLGRYTTEHVTELPEMQGWLVLLRHDLGARHAHVVRDDDNLAFGVTFPTVPQDSSGVAHILEHNVLMGSQRYPVADPFFAMLPRSLSTFMNALTASDWTTYPFSTRNQTDFFNLLSVYLDATFFPLLRRESFLQDGWRLEFSEPGDLSSPLKLQGVVYNEMKGAMATPSSVLWRAFGKALYPDLTYANNSGGAPADIPSLTYQALRDFHAAHYHPSNAYFYSYGRQNLADVLGAIESQVMQHFSAQERAVQIPDQPEFTAPRRAEVTYPGHDLDKGSQVTVGWKVGLSADPDLNLRWSVLSDVLLGNAAAPLTQPLIDSGLGSALSDLSGYRDSFREGAFAAGLKGLGLGQAEAVETLVLQTLGHLAETGLDPELIESSLHQFELSQREVSNAGMPYGLQVMFRMLGSWLQGGSPETALRLDSALEKLRADLAAGPVFEPMLRELLDSPHRVTLTLTPDPGELPKRRRPKPSCWSA</sequence>
<comment type="caution">
    <text evidence="4">The sequence shown here is derived from an EMBL/GenBank/DDBJ whole genome shotgun (WGS) entry which is preliminary data.</text>
</comment>
<dbReference type="PANTHER" id="PTHR43016:SF13">
    <property type="entry name" value="PRESEQUENCE PROTEASE, MITOCHONDRIAL"/>
    <property type="match status" value="1"/>
</dbReference>
<gene>
    <name evidence="4" type="ORF">ACFP81_04445</name>
</gene>
<dbReference type="Proteomes" id="UP001596297">
    <property type="component" value="Unassembled WGS sequence"/>
</dbReference>
<evidence type="ECO:0000313" key="4">
    <source>
        <dbReference type="EMBL" id="MFC6591336.1"/>
    </source>
</evidence>
<dbReference type="InterPro" id="IPR011249">
    <property type="entry name" value="Metalloenz_LuxS/M16"/>
</dbReference>
<name>A0ABW1YBH4_9DEIO</name>
<feature type="domain" description="Peptidase M16 C-terminal" evidence="3">
    <location>
        <begin position="209"/>
        <end position="391"/>
    </location>
</feature>
<dbReference type="Pfam" id="PF00675">
    <property type="entry name" value="Peptidase_M16"/>
    <property type="match status" value="1"/>
</dbReference>
<reference evidence="5" key="1">
    <citation type="journal article" date="2019" name="Int. J. Syst. Evol. Microbiol.">
        <title>The Global Catalogue of Microorganisms (GCM) 10K type strain sequencing project: providing services to taxonomists for standard genome sequencing and annotation.</title>
        <authorList>
            <consortium name="The Broad Institute Genomics Platform"/>
            <consortium name="The Broad Institute Genome Sequencing Center for Infectious Disease"/>
            <person name="Wu L."/>
            <person name="Ma J."/>
        </authorList>
    </citation>
    <scope>NUCLEOTIDE SEQUENCE [LARGE SCALE GENOMIC DNA]</scope>
    <source>
        <strain evidence="5">CGMCC 1.15772</strain>
    </source>
</reference>
<evidence type="ECO:0000256" key="1">
    <source>
        <dbReference type="SAM" id="MobiDB-lite"/>
    </source>
</evidence>
<keyword evidence="5" id="KW-1185">Reference proteome</keyword>
<evidence type="ECO:0000259" key="3">
    <source>
        <dbReference type="Pfam" id="PF05193"/>
    </source>
</evidence>